<reference evidence="3" key="1">
    <citation type="submission" date="2017-03" db="EMBL/GenBank/DDBJ databases">
        <authorList>
            <person name="Monnet C."/>
        </authorList>
    </citation>
    <scope>NUCLEOTIDE SEQUENCE [LARGE SCALE GENOMIC DNA]</scope>
    <source>
        <strain evidence="3">CIP 102111</strain>
    </source>
</reference>
<dbReference type="Proteomes" id="UP000234333">
    <property type="component" value="Unassembled WGS sequence"/>
</dbReference>
<dbReference type="EMBL" id="FXZC01000005">
    <property type="protein sequence ID" value="SMX92071.1"/>
    <property type="molecule type" value="Genomic_DNA"/>
</dbReference>
<accession>A0A2H1JX83</accession>
<gene>
    <name evidence="2" type="ORF">BC102111_02688</name>
</gene>
<dbReference type="AlphaFoldDB" id="A0A2H1JX83"/>
<organism evidence="2 3">
    <name type="scientific">Brevibacterium casei CIP 102111</name>
    <dbReference type="NCBI Taxonomy" id="1255625"/>
    <lineage>
        <taxon>Bacteria</taxon>
        <taxon>Bacillati</taxon>
        <taxon>Actinomycetota</taxon>
        <taxon>Actinomycetes</taxon>
        <taxon>Micrococcales</taxon>
        <taxon>Brevibacteriaceae</taxon>
        <taxon>Brevibacterium</taxon>
    </lineage>
</organism>
<protein>
    <submittedName>
        <fullName evidence="2">Uncharacterized protein</fullName>
    </submittedName>
</protein>
<evidence type="ECO:0000256" key="1">
    <source>
        <dbReference type="SAM" id="MobiDB-lite"/>
    </source>
</evidence>
<proteinExistence type="predicted"/>
<sequence length="184" mass="20644">MGIGSRNVRQRSSARIVRERKPPLSIDRTAPFTGESHNPGHPDHEEYLLELGRATYAAAGLAGIAFDVLRIHGRFESAALYNDPLGTLENRLKGIRPPLDGIDEFLSLLAEARVVRNDLIHALPVKQGLHRRTSKDLSYVRNFYTVESLREARVLFEQALRNGNKVLYSDGGAAIKRWYGDARQ</sequence>
<evidence type="ECO:0000313" key="3">
    <source>
        <dbReference type="Proteomes" id="UP000234333"/>
    </source>
</evidence>
<evidence type="ECO:0000313" key="2">
    <source>
        <dbReference type="EMBL" id="SMX92071.1"/>
    </source>
</evidence>
<feature type="region of interest" description="Disordered" evidence="1">
    <location>
        <begin position="1"/>
        <end position="20"/>
    </location>
</feature>
<name>A0A2H1JX83_9MICO</name>